<keyword evidence="5" id="KW-1185">Reference proteome</keyword>
<dbReference type="InterPro" id="IPR008030">
    <property type="entry name" value="NmrA-like"/>
</dbReference>
<name>A0AAD7I9Z1_9AGAR</name>
<keyword evidence="2" id="KW-0521">NADP</keyword>
<dbReference type="InterPro" id="IPR036291">
    <property type="entry name" value="NAD(P)-bd_dom_sf"/>
</dbReference>
<dbReference type="EMBL" id="JARKIB010000112">
    <property type="protein sequence ID" value="KAJ7738391.1"/>
    <property type="molecule type" value="Genomic_DNA"/>
</dbReference>
<dbReference type="SUPFAM" id="SSF51735">
    <property type="entry name" value="NAD(P)-binding Rossmann-fold domains"/>
    <property type="match status" value="1"/>
</dbReference>
<organism evidence="4 5">
    <name type="scientific">Mycena metata</name>
    <dbReference type="NCBI Taxonomy" id="1033252"/>
    <lineage>
        <taxon>Eukaryota</taxon>
        <taxon>Fungi</taxon>
        <taxon>Dikarya</taxon>
        <taxon>Basidiomycota</taxon>
        <taxon>Agaricomycotina</taxon>
        <taxon>Agaricomycetes</taxon>
        <taxon>Agaricomycetidae</taxon>
        <taxon>Agaricales</taxon>
        <taxon>Marasmiineae</taxon>
        <taxon>Mycenaceae</taxon>
        <taxon>Mycena</taxon>
    </lineage>
</organism>
<dbReference type="InterPro" id="IPR051164">
    <property type="entry name" value="NmrA-like_oxidored"/>
</dbReference>
<comment type="similarity">
    <text evidence="1">Belongs to the NmrA-type oxidoreductase family.</text>
</comment>
<gene>
    <name evidence="4" type="ORF">B0H16DRAFT_1424930</name>
</gene>
<reference evidence="4" key="1">
    <citation type="submission" date="2023-03" db="EMBL/GenBank/DDBJ databases">
        <title>Massive genome expansion in bonnet fungi (Mycena s.s.) driven by repeated elements and novel gene families across ecological guilds.</title>
        <authorList>
            <consortium name="Lawrence Berkeley National Laboratory"/>
            <person name="Harder C.B."/>
            <person name="Miyauchi S."/>
            <person name="Viragh M."/>
            <person name="Kuo A."/>
            <person name="Thoen E."/>
            <person name="Andreopoulos B."/>
            <person name="Lu D."/>
            <person name="Skrede I."/>
            <person name="Drula E."/>
            <person name="Henrissat B."/>
            <person name="Morin E."/>
            <person name="Kohler A."/>
            <person name="Barry K."/>
            <person name="LaButti K."/>
            <person name="Morin E."/>
            <person name="Salamov A."/>
            <person name="Lipzen A."/>
            <person name="Mereny Z."/>
            <person name="Hegedus B."/>
            <person name="Baldrian P."/>
            <person name="Stursova M."/>
            <person name="Weitz H."/>
            <person name="Taylor A."/>
            <person name="Grigoriev I.V."/>
            <person name="Nagy L.G."/>
            <person name="Martin F."/>
            <person name="Kauserud H."/>
        </authorList>
    </citation>
    <scope>NUCLEOTIDE SEQUENCE</scope>
    <source>
        <strain evidence="4">CBHHK182m</strain>
    </source>
</reference>
<sequence length="321" mass="34624">MPSSRVVAVLGATGLQGSAVVERLLNDGTFIPRAITRDPESEASRKLKARGVEVVKGDSGDKASLVNALRGTEAVFAMTLPSPLTLVEMPSEETQGRNIVAAAKEVGVKFFVFSSLPSLKRISGGKYSNVAHYDGAISGGRPLTPCSPLNTDKEEIEQYLKASDLAYASLHLGGFTSNLWRRNTLKKTPTGFNISIPKYSPTALQAFTWVENNVPEATITLLKNYDDPSRDISGKVYPVVTATMSYPDLAGMIAKTLKAEVTFTTLESSGIPVLDEMFAAQSEYNGLYTSTPVPNPDLAALGAQFGTMEEFMETQVKHRFC</sequence>
<dbReference type="PANTHER" id="PTHR42748">
    <property type="entry name" value="NITROGEN METABOLITE REPRESSION PROTEIN NMRA FAMILY MEMBER"/>
    <property type="match status" value="1"/>
</dbReference>
<proteinExistence type="inferred from homology"/>
<evidence type="ECO:0000313" key="5">
    <source>
        <dbReference type="Proteomes" id="UP001215598"/>
    </source>
</evidence>
<dbReference type="Gene3D" id="3.40.50.720">
    <property type="entry name" value="NAD(P)-binding Rossmann-like Domain"/>
    <property type="match status" value="1"/>
</dbReference>
<accession>A0AAD7I9Z1</accession>
<dbReference type="AlphaFoldDB" id="A0AAD7I9Z1"/>
<comment type="caution">
    <text evidence="4">The sequence shown here is derived from an EMBL/GenBank/DDBJ whole genome shotgun (WGS) entry which is preliminary data.</text>
</comment>
<feature type="domain" description="NmrA-like" evidence="3">
    <location>
        <begin position="5"/>
        <end position="134"/>
    </location>
</feature>
<evidence type="ECO:0000313" key="4">
    <source>
        <dbReference type="EMBL" id="KAJ7738391.1"/>
    </source>
</evidence>
<dbReference type="Proteomes" id="UP001215598">
    <property type="component" value="Unassembled WGS sequence"/>
</dbReference>
<dbReference type="Pfam" id="PF05368">
    <property type="entry name" value="NmrA"/>
    <property type="match status" value="1"/>
</dbReference>
<dbReference type="Gene3D" id="3.90.25.10">
    <property type="entry name" value="UDP-galactose 4-epimerase, domain 1"/>
    <property type="match status" value="1"/>
</dbReference>
<dbReference type="PANTHER" id="PTHR42748:SF7">
    <property type="entry name" value="NMRA LIKE REDOX SENSOR 1-RELATED"/>
    <property type="match status" value="1"/>
</dbReference>
<evidence type="ECO:0000259" key="3">
    <source>
        <dbReference type="Pfam" id="PF05368"/>
    </source>
</evidence>
<evidence type="ECO:0000256" key="2">
    <source>
        <dbReference type="ARBA" id="ARBA00022857"/>
    </source>
</evidence>
<protein>
    <recommendedName>
        <fullName evidence="3">NmrA-like domain-containing protein</fullName>
    </recommendedName>
</protein>
<evidence type="ECO:0000256" key="1">
    <source>
        <dbReference type="ARBA" id="ARBA00006328"/>
    </source>
</evidence>